<keyword evidence="1" id="KW-0472">Membrane</keyword>
<feature type="transmembrane region" description="Helical" evidence="1">
    <location>
        <begin position="150"/>
        <end position="167"/>
    </location>
</feature>
<feature type="transmembrane region" description="Helical" evidence="1">
    <location>
        <begin position="80"/>
        <end position="97"/>
    </location>
</feature>
<feature type="transmembrane region" description="Helical" evidence="1">
    <location>
        <begin position="117"/>
        <end position="138"/>
    </location>
</feature>
<dbReference type="Proteomes" id="UP001596524">
    <property type="component" value="Unassembled WGS sequence"/>
</dbReference>
<comment type="caution">
    <text evidence="2">The sequence shown here is derived from an EMBL/GenBank/DDBJ whole genome shotgun (WGS) entry which is preliminary data.</text>
</comment>
<evidence type="ECO:0000256" key="1">
    <source>
        <dbReference type="SAM" id="Phobius"/>
    </source>
</evidence>
<dbReference type="RefSeq" id="WP_255892103.1">
    <property type="nucleotide sequence ID" value="NZ_JAFMZM010000005.1"/>
</dbReference>
<evidence type="ECO:0000313" key="2">
    <source>
        <dbReference type="EMBL" id="MFC7362167.1"/>
    </source>
</evidence>
<keyword evidence="3" id="KW-1185">Reference proteome</keyword>
<protein>
    <submittedName>
        <fullName evidence="2">DUF3159 domain-containing protein</fullName>
    </submittedName>
</protein>
<feature type="transmembrane region" description="Helical" evidence="1">
    <location>
        <begin position="187"/>
        <end position="207"/>
    </location>
</feature>
<sequence>MTEVDATRGSAIHPAVAKIIGGKRGIIDGGLPPIVFVATNALSGLATDRSTSLTVAASAAVGVAAVLVLIRLVRRESLKQAAQGLAGLAIAVGFAVWSGEARDFFLPGMYVDAVYGIAFAASVLVGWPLVGVIYGLLFQTGSSWRHDRRLRRIFTVATLAWSAVYALRTGVQLAFYGADRPELLAVGKLLLGWPLTVMVVGLTLAAVRRAER</sequence>
<dbReference type="InterPro" id="IPR016566">
    <property type="entry name" value="UCP010219"/>
</dbReference>
<dbReference type="EMBL" id="JBHTCH010000021">
    <property type="protein sequence ID" value="MFC7362167.1"/>
    <property type="molecule type" value="Genomic_DNA"/>
</dbReference>
<gene>
    <name evidence="2" type="ORF">ACFQO6_17970</name>
</gene>
<organism evidence="2 3">
    <name type="scientific">Nocardioides astragali</name>
    <dbReference type="NCBI Taxonomy" id="1776736"/>
    <lineage>
        <taxon>Bacteria</taxon>
        <taxon>Bacillati</taxon>
        <taxon>Actinomycetota</taxon>
        <taxon>Actinomycetes</taxon>
        <taxon>Propionibacteriales</taxon>
        <taxon>Nocardioidaceae</taxon>
        <taxon>Nocardioides</taxon>
    </lineage>
</organism>
<proteinExistence type="predicted"/>
<reference evidence="3" key="1">
    <citation type="journal article" date="2019" name="Int. J. Syst. Evol. Microbiol.">
        <title>The Global Catalogue of Microorganisms (GCM) 10K type strain sequencing project: providing services to taxonomists for standard genome sequencing and annotation.</title>
        <authorList>
            <consortium name="The Broad Institute Genomics Platform"/>
            <consortium name="The Broad Institute Genome Sequencing Center for Infectious Disease"/>
            <person name="Wu L."/>
            <person name="Ma J."/>
        </authorList>
    </citation>
    <scope>NUCLEOTIDE SEQUENCE [LARGE SCALE GENOMIC DNA]</scope>
    <source>
        <strain evidence="3">FCH27</strain>
    </source>
</reference>
<evidence type="ECO:0000313" key="3">
    <source>
        <dbReference type="Proteomes" id="UP001596524"/>
    </source>
</evidence>
<keyword evidence="1" id="KW-0812">Transmembrane</keyword>
<dbReference type="Pfam" id="PF11361">
    <property type="entry name" value="DUF3159"/>
    <property type="match status" value="1"/>
</dbReference>
<feature type="transmembrane region" description="Helical" evidence="1">
    <location>
        <begin position="53"/>
        <end position="73"/>
    </location>
</feature>
<keyword evidence="1" id="KW-1133">Transmembrane helix</keyword>
<accession>A0ABW2N4D5</accession>
<name>A0ABW2N4D5_9ACTN</name>